<dbReference type="PANTHER" id="PTHR46027">
    <property type="entry name" value="PEROXISOMAL TARGETING SIGNAL 2 RECEPTOR"/>
    <property type="match status" value="1"/>
</dbReference>
<proteinExistence type="inferred from homology"/>
<accession>A9UYH9</accession>
<dbReference type="GO" id="GO:0016558">
    <property type="term" value="P:protein import into peroxisome matrix"/>
    <property type="evidence" value="ECO:0000318"/>
    <property type="project" value="GO_Central"/>
</dbReference>
<dbReference type="STRING" id="81824.A9UYH9"/>
<keyword evidence="8" id="KW-0576">Peroxisome</keyword>
<evidence type="ECO:0000256" key="8">
    <source>
        <dbReference type="ARBA" id="ARBA00023140"/>
    </source>
</evidence>
<evidence type="ECO:0000256" key="5">
    <source>
        <dbReference type="ARBA" id="ARBA00022574"/>
    </source>
</evidence>
<evidence type="ECO:0000256" key="6">
    <source>
        <dbReference type="ARBA" id="ARBA00022737"/>
    </source>
</evidence>
<dbReference type="eggNOG" id="KOG0277">
    <property type="taxonomic scope" value="Eukaryota"/>
</dbReference>
<evidence type="ECO:0000256" key="3">
    <source>
        <dbReference type="ARBA" id="ARBA00022448"/>
    </source>
</evidence>
<evidence type="ECO:0000313" key="12">
    <source>
        <dbReference type="EMBL" id="EDQ89609.1"/>
    </source>
</evidence>
<dbReference type="PROSITE" id="PS50294">
    <property type="entry name" value="WD_REPEATS_REGION"/>
    <property type="match status" value="1"/>
</dbReference>
<dbReference type="AlphaFoldDB" id="A9UYH9"/>
<dbReference type="InterPro" id="IPR015943">
    <property type="entry name" value="WD40/YVTN_repeat-like_dom_sf"/>
</dbReference>
<reference evidence="12 13" key="1">
    <citation type="journal article" date="2008" name="Nature">
        <title>The genome of the choanoflagellate Monosiga brevicollis and the origin of metazoans.</title>
        <authorList>
            <consortium name="JGI Sequencing"/>
            <person name="King N."/>
            <person name="Westbrook M.J."/>
            <person name="Young S.L."/>
            <person name="Kuo A."/>
            <person name="Abedin M."/>
            <person name="Chapman J."/>
            <person name="Fairclough S."/>
            <person name="Hellsten U."/>
            <person name="Isogai Y."/>
            <person name="Letunic I."/>
            <person name="Marr M."/>
            <person name="Pincus D."/>
            <person name="Putnam N."/>
            <person name="Rokas A."/>
            <person name="Wright K.J."/>
            <person name="Zuzow R."/>
            <person name="Dirks W."/>
            <person name="Good M."/>
            <person name="Goodstein D."/>
            <person name="Lemons D."/>
            <person name="Li W."/>
            <person name="Lyons J.B."/>
            <person name="Morris A."/>
            <person name="Nichols S."/>
            <person name="Richter D.J."/>
            <person name="Salamov A."/>
            <person name="Bork P."/>
            <person name="Lim W.A."/>
            <person name="Manning G."/>
            <person name="Miller W.T."/>
            <person name="McGinnis W."/>
            <person name="Shapiro H."/>
            <person name="Tjian R."/>
            <person name="Grigoriev I.V."/>
            <person name="Rokhsar D."/>
        </authorList>
    </citation>
    <scope>NUCLEOTIDE SEQUENCE [LARGE SCALE GENOMIC DNA]</scope>
    <source>
        <strain evidence="13">MX1 / ATCC 50154</strain>
    </source>
</reference>
<evidence type="ECO:0000256" key="9">
    <source>
        <dbReference type="ARBA" id="ARBA00024017"/>
    </source>
</evidence>
<protein>
    <recommendedName>
        <fullName evidence="10">Peroxin-7</fullName>
    </recommendedName>
</protein>
<dbReference type="EMBL" id="CH991550">
    <property type="protein sequence ID" value="EDQ89609.1"/>
    <property type="molecule type" value="Genomic_DNA"/>
</dbReference>
<keyword evidence="6" id="KW-0677">Repeat</keyword>
<dbReference type="InterPro" id="IPR001680">
    <property type="entry name" value="WD40_rpt"/>
</dbReference>
<evidence type="ECO:0000256" key="1">
    <source>
        <dbReference type="ARBA" id="ARBA00004253"/>
    </source>
</evidence>
<dbReference type="PROSITE" id="PS00678">
    <property type="entry name" value="WD_REPEATS_1"/>
    <property type="match status" value="1"/>
</dbReference>
<dbReference type="Pfam" id="PF00400">
    <property type="entry name" value="WD40"/>
    <property type="match status" value="2"/>
</dbReference>
<dbReference type="GeneID" id="5890879"/>
<evidence type="ECO:0000256" key="7">
    <source>
        <dbReference type="ARBA" id="ARBA00022927"/>
    </source>
</evidence>
<evidence type="ECO:0000256" key="11">
    <source>
        <dbReference type="PROSITE-ProRule" id="PRU00221"/>
    </source>
</evidence>
<dbReference type="KEGG" id="mbr:MONBRDRAFT_32276"/>
<dbReference type="RefSeq" id="XP_001745638.1">
    <property type="nucleotide sequence ID" value="XM_001745586.1"/>
</dbReference>
<dbReference type="InterPro" id="IPR019775">
    <property type="entry name" value="WD40_repeat_CS"/>
</dbReference>
<sequence>MCLDEPGTMGSLASALTSTMQRVSGRARVMGASNNGWSSPNKSIPFHTGATTLQRSCMTRDKVSILTVFWTPTLCPVVATCNAAPHNAHDAPITLRGHQGNVYDLTWHPGGRTLATVAADRMCYIWDTSSAHSPVQRMEHAHEVLACDWHKYHQHLVVTGCVDANVYVLCDVFNEHVVYSAGYDFATFAWDLRLASRPTSSSGPLINQHTCHSEFVTALAASTHEHVVIDGGWDARLQFYESGS</sequence>
<dbReference type="GO" id="GO:0005053">
    <property type="term" value="F:peroxisome matrix targeting signal-2 binding"/>
    <property type="evidence" value="ECO:0000318"/>
    <property type="project" value="GO_Central"/>
</dbReference>
<name>A9UYH9_MONBE</name>
<comment type="similarity">
    <text evidence="9">Belongs to the WD repeat peroxin-7 family.</text>
</comment>
<keyword evidence="13" id="KW-1185">Reference proteome</keyword>
<dbReference type="SUPFAM" id="SSF50978">
    <property type="entry name" value="WD40 repeat-like"/>
    <property type="match status" value="1"/>
</dbReference>
<organism evidence="12 13">
    <name type="scientific">Monosiga brevicollis</name>
    <name type="common">Choanoflagellate</name>
    <dbReference type="NCBI Taxonomy" id="81824"/>
    <lineage>
        <taxon>Eukaryota</taxon>
        <taxon>Choanoflagellata</taxon>
        <taxon>Craspedida</taxon>
        <taxon>Salpingoecidae</taxon>
        <taxon>Monosiga</taxon>
    </lineage>
</organism>
<dbReference type="InParanoid" id="A9UYH9"/>
<dbReference type="PROSITE" id="PS50082">
    <property type="entry name" value="WD_REPEATS_2"/>
    <property type="match status" value="1"/>
</dbReference>
<dbReference type="GO" id="GO:0005829">
    <property type="term" value="C:cytosol"/>
    <property type="evidence" value="ECO:0000318"/>
    <property type="project" value="GO_Central"/>
</dbReference>
<keyword evidence="5 11" id="KW-0853">WD repeat</keyword>
<evidence type="ECO:0000313" key="13">
    <source>
        <dbReference type="Proteomes" id="UP000001357"/>
    </source>
</evidence>
<dbReference type="GO" id="GO:0005782">
    <property type="term" value="C:peroxisomal matrix"/>
    <property type="evidence" value="ECO:0000318"/>
    <property type="project" value="GO_Central"/>
</dbReference>
<keyword evidence="7" id="KW-0653">Protein transport</keyword>
<gene>
    <name evidence="12" type="ORF">MONBRDRAFT_32276</name>
</gene>
<comment type="subcellular location">
    <subcellularLocation>
        <location evidence="2">Cytoplasm</location>
        <location evidence="2">Cytosol</location>
    </subcellularLocation>
    <subcellularLocation>
        <location evidence="1">Peroxisome matrix</location>
    </subcellularLocation>
</comment>
<dbReference type="Proteomes" id="UP000001357">
    <property type="component" value="Unassembled WGS sequence"/>
</dbReference>
<dbReference type="InterPro" id="IPR044536">
    <property type="entry name" value="PEX7"/>
</dbReference>
<dbReference type="Gene3D" id="2.130.10.10">
    <property type="entry name" value="YVTN repeat-like/Quinoprotein amine dehydrogenase"/>
    <property type="match status" value="1"/>
</dbReference>
<dbReference type="InterPro" id="IPR036322">
    <property type="entry name" value="WD40_repeat_dom_sf"/>
</dbReference>
<dbReference type="PANTHER" id="PTHR46027:SF1">
    <property type="entry name" value="PEROXISOMAL TARGETING SIGNAL 2 RECEPTOR"/>
    <property type="match status" value="1"/>
</dbReference>
<evidence type="ECO:0000256" key="2">
    <source>
        <dbReference type="ARBA" id="ARBA00004514"/>
    </source>
</evidence>
<keyword evidence="4" id="KW-0963">Cytoplasm</keyword>
<keyword evidence="3" id="KW-0813">Transport</keyword>
<evidence type="ECO:0000256" key="10">
    <source>
        <dbReference type="ARBA" id="ARBA00032565"/>
    </source>
</evidence>
<evidence type="ECO:0000256" key="4">
    <source>
        <dbReference type="ARBA" id="ARBA00022490"/>
    </source>
</evidence>
<dbReference type="SMART" id="SM00320">
    <property type="entry name" value="WD40"/>
    <property type="match status" value="3"/>
</dbReference>
<feature type="repeat" description="WD" evidence="11">
    <location>
        <begin position="95"/>
        <end position="136"/>
    </location>
</feature>